<dbReference type="PRINTS" id="PR00983">
    <property type="entry name" value="TRNASYNTHCYS"/>
</dbReference>
<evidence type="ECO:0000256" key="6">
    <source>
        <dbReference type="ARBA" id="ARBA00022723"/>
    </source>
</evidence>
<dbReference type="SMART" id="SM00840">
    <property type="entry name" value="DALR_2"/>
    <property type="match status" value="1"/>
</dbReference>
<dbReference type="InterPro" id="IPR014729">
    <property type="entry name" value="Rossmann-like_a/b/a_fold"/>
</dbReference>
<comment type="catalytic activity">
    <reaction evidence="12">
        <text>tRNA(Cys) + L-cysteine + ATP = L-cysteinyl-tRNA(Cys) + AMP + diphosphate</text>
        <dbReference type="Rhea" id="RHEA:17773"/>
        <dbReference type="Rhea" id="RHEA-COMP:9661"/>
        <dbReference type="Rhea" id="RHEA-COMP:9679"/>
        <dbReference type="ChEBI" id="CHEBI:30616"/>
        <dbReference type="ChEBI" id="CHEBI:33019"/>
        <dbReference type="ChEBI" id="CHEBI:35235"/>
        <dbReference type="ChEBI" id="CHEBI:78442"/>
        <dbReference type="ChEBI" id="CHEBI:78517"/>
        <dbReference type="ChEBI" id="CHEBI:456215"/>
        <dbReference type="EC" id="6.1.1.16"/>
    </reaction>
</comment>
<keyword evidence="9 12" id="KW-0067">ATP-binding</keyword>
<evidence type="ECO:0000256" key="8">
    <source>
        <dbReference type="ARBA" id="ARBA00022833"/>
    </source>
</evidence>
<dbReference type="InterPro" id="IPR024909">
    <property type="entry name" value="Cys-tRNA/MSH_ligase"/>
</dbReference>
<dbReference type="EMBL" id="JAVRIC010000016">
    <property type="protein sequence ID" value="MDT0498031.1"/>
    <property type="molecule type" value="Genomic_DNA"/>
</dbReference>
<dbReference type="SUPFAM" id="SSF47323">
    <property type="entry name" value="Anticodon-binding domain of a subclass of class I aminoacyl-tRNA synthetases"/>
    <property type="match status" value="1"/>
</dbReference>
<dbReference type="Gene3D" id="3.40.50.620">
    <property type="entry name" value="HUPs"/>
    <property type="match status" value="1"/>
</dbReference>
<dbReference type="PANTHER" id="PTHR10890">
    <property type="entry name" value="CYSTEINYL-TRNA SYNTHETASE"/>
    <property type="match status" value="1"/>
</dbReference>
<evidence type="ECO:0000256" key="1">
    <source>
        <dbReference type="ARBA" id="ARBA00004496"/>
    </source>
</evidence>
<comment type="caution">
    <text evidence="14">The sequence shown here is derived from an EMBL/GenBank/DDBJ whole genome shotgun (WGS) entry which is preliminary data.</text>
</comment>
<evidence type="ECO:0000256" key="3">
    <source>
        <dbReference type="ARBA" id="ARBA00011245"/>
    </source>
</evidence>
<dbReference type="InterPro" id="IPR032678">
    <property type="entry name" value="tRNA-synt_1_cat_dom"/>
</dbReference>
<dbReference type="EC" id="6.1.1.16" evidence="12"/>
<dbReference type="PANTHER" id="PTHR10890:SF3">
    <property type="entry name" value="CYSTEINE--TRNA LIGASE, CYTOPLASMIC"/>
    <property type="match status" value="1"/>
</dbReference>
<evidence type="ECO:0000313" key="14">
    <source>
        <dbReference type="EMBL" id="MDT0498031.1"/>
    </source>
</evidence>
<evidence type="ECO:0000256" key="2">
    <source>
        <dbReference type="ARBA" id="ARBA00005594"/>
    </source>
</evidence>
<feature type="short sequence motif" description="'HIGH' region" evidence="12">
    <location>
        <begin position="29"/>
        <end position="39"/>
    </location>
</feature>
<evidence type="ECO:0000256" key="7">
    <source>
        <dbReference type="ARBA" id="ARBA00022741"/>
    </source>
</evidence>
<comment type="subcellular location">
    <subcellularLocation>
        <location evidence="1 12">Cytoplasm</location>
    </subcellularLocation>
</comment>
<keyword evidence="4 12" id="KW-0963">Cytoplasm</keyword>
<comment type="subunit">
    <text evidence="3 12">Monomer.</text>
</comment>
<dbReference type="InterPro" id="IPR015273">
    <property type="entry name" value="Cys-tRNA-synt_Ia_DALR"/>
</dbReference>
<accession>A0ABU2WL60</accession>
<dbReference type="Gene3D" id="1.20.120.1910">
    <property type="entry name" value="Cysteine-tRNA ligase, C-terminal anti-codon recognition domain"/>
    <property type="match status" value="1"/>
</dbReference>
<keyword evidence="5 12" id="KW-0436">Ligase</keyword>
<keyword evidence="11 12" id="KW-0030">Aminoacyl-tRNA synthetase</keyword>
<keyword evidence="6 12" id="KW-0479">Metal-binding</keyword>
<keyword evidence="7 12" id="KW-0547">Nucleotide-binding</keyword>
<evidence type="ECO:0000256" key="4">
    <source>
        <dbReference type="ARBA" id="ARBA00022490"/>
    </source>
</evidence>
<dbReference type="CDD" id="cd07963">
    <property type="entry name" value="Anticodon_Ia_Cys"/>
    <property type="match status" value="1"/>
</dbReference>
<dbReference type="InterPro" id="IPR009080">
    <property type="entry name" value="tRNAsynth_Ia_anticodon-bd"/>
</dbReference>
<proteinExistence type="inferred from homology"/>
<dbReference type="CDD" id="cd00672">
    <property type="entry name" value="CysRS_core"/>
    <property type="match status" value="1"/>
</dbReference>
<dbReference type="SUPFAM" id="SSF52374">
    <property type="entry name" value="Nucleotidylyl transferase"/>
    <property type="match status" value="1"/>
</dbReference>
<comment type="cofactor">
    <cofactor evidence="12">
        <name>Zn(2+)</name>
        <dbReference type="ChEBI" id="CHEBI:29105"/>
    </cofactor>
    <text evidence="12">Binds 1 zinc ion per subunit.</text>
</comment>
<dbReference type="GO" id="GO:0004817">
    <property type="term" value="F:cysteine-tRNA ligase activity"/>
    <property type="evidence" value="ECO:0007669"/>
    <property type="project" value="UniProtKB-EC"/>
</dbReference>
<feature type="binding site" evidence="12">
    <location>
        <position position="236"/>
    </location>
    <ligand>
        <name>Zn(2+)</name>
        <dbReference type="ChEBI" id="CHEBI:29105"/>
    </ligand>
</feature>
<dbReference type="Pfam" id="PF01406">
    <property type="entry name" value="tRNA-synt_1e"/>
    <property type="match status" value="1"/>
</dbReference>
<reference evidence="14 15" key="1">
    <citation type="submission" date="2023-09" db="EMBL/GenBank/DDBJ databases">
        <authorList>
            <person name="Rey-Velasco X."/>
        </authorList>
    </citation>
    <scope>NUCLEOTIDE SEQUENCE [LARGE SCALE GENOMIC DNA]</scope>
    <source>
        <strain evidence="14 15">W345</strain>
    </source>
</reference>
<organism evidence="14 15">
    <name type="scientific">Banduia mediterranea</name>
    <dbReference type="NCBI Taxonomy" id="3075609"/>
    <lineage>
        <taxon>Bacteria</taxon>
        <taxon>Pseudomonadati</taxon>
        <taxon>Pseudomonadota</taxon>
        <taxon>Gammaproteobacteria</taxon>
        <taxon>Nevskiales</taxon>
        <taxon>Algiphilaceae</taxon>
        <taxon>Banduia</taxon>
    </lineage>
</organism>
<gene>
    <name evidence="12 14" type="primary">cysS</name>
    <name evidence="14" type="ORF">RM530_11745</name>
</gene>
<comment type="similarity">
    <text evidence="2 12">Belongs to the class-I aminoacyl-tRNA synthetase family.</text>
</comment>
<feature type="domain" description="Cysteinyl-tRNA synthetase class Ia DALR" evidence="13">
    <location>
        <begin position="339"/>
        <end position="398"/>
    </location>
</feature>
<evidence type="ECO:0000256" key="5">
    <source>
        <dbReference type="ARBA" id="ARBA00022598"/>
    </source>
</evidence>
<dbReference type="Pfam" id="PF23493">
    <property type="entry name" value="CysS_C"/>
    <property type="match status" value="1"/>
</dbReference>
<protein>
    <recommendedName>
        <fullName evidence="12">Cysteine--tRNA ligase</fullName>
        <ecNumber evidence="12">6.1.1.16</ecNumber>
    </recommendedName>
    <alternativeName>
        <fullName evidence="12">Cysteinyl-tRNA synthetase</fullName>
        <shortName evidence="12">CysRS</shortName>
    </alternativeName>
</protein>
<feature type="short sequence motif" description="'KMSKS' region" evidence="12">
    <location>
        <begin position="265"/>
        <end position="269"/>
    </location>
</feature>
<evidence type="ECO:0000256" key="9">
    <source>
        <dbReference type="ARBA" id="ARBA00022840"/>
    </source>
</evidence>
<feature type="binding site" evidence="12">
    <location>
        <position position="232"/>
    </location>
    <ligand>
        <name>Zn(2+)</name>
        <dbReference type="ChEBI" id="CHEBI:29105"/>
    </ligand>
</feature>
<evidence type="ECO:0000313" key="15">
    <source>
        <dbReference type="Proteomes" id="UP001254608"/>
    </source>
</evidence>
<dbReference type="InterPro" id="IPR056411">
    <property type="entry name" value="CysS_C"/>
</dbReference>
<sequence length="455" mass="50675">MQLHNTLTGRKQEFVPQDSSRVTMYVCGPTVYSYAHIGNMRPPVVFDVLARLLRHRYERVVYVRNITDIDDKINAAAEREGVSIAVISDRYAAAYHEDLEALGVAPTDHEPRVTEHLPQIIAMIQRLIDSGHAYAAEGHVLFNVGAYDDYGMLSKRDRREMLAGARVEVAPYKKDAGDFVLWKPSRDEQPGWDSPWGRGRPGWHIECSAMAETLLGDTIDIHGGGHDLVFPHHENEIAQSRCAHGGAPFANYWVHNGFVTVNREKMAKSVGNVLRARELLEQAPGEAIRLALLGGHYRQPLDWTDETLVQAKRQLDRLYGALREVADIEPAACVEAPDGFFAALDDDLNTPAALAEMFELVRALNKAESNEDKARVKGQLLAAAKLMGLLSQTPQDWFGAGNDDPESAEIEALLEQRAAARKARDFTSADRIRDELTARGIVIEDSAQGIRWRRA</sequence>
<evidence type="ECO:0000256" key="12">
    <source>
        <dbReference type="HAMAP-Rule" id="MF_00041"/>
    </source>
</evidence>
<keyword evidence="15" id="KW-1185">Reference proteome</keyword>
<evidence type="ECO:0000256" key="11">
    <source>
        <dbReference type="ARBA" id="ARBA00023146"/>
    </source>
</evidence>
<name>A0ABU2WL60_9GAMM</name>
<dbReference type="Proteomes" id="UP001254608">
    <property type="component" value="Unassembled WGS sequence"/>
</dbReference>
<keyword evidence="8 12" id="KW-0862">Zinc</keyword>
<evidence type="ECO:0000259" key="13">
    <source>
        <dbReference type="SMART" id="SM00840"/>
    </source>
</evidence>
<feature type="binding site" evidence="12">
    <location>
        <position position="268"/>
    </location>
    <ligand>
        <name>ATP</name>
        <dbReference type="ChEBI" id="CHEBI:30616"/>
    </ligand>
</feature>
<dbReference type="RefSeq" id="WP_311365421.1">
    <property type="nucleotide sequence ID" value="NZ_JAVRIC010000016.1"/>
</dbReference>
<dbReference type="Pfam" id="PF09190">
    <property type="entry name" value="DALR_2"/>
    <property type="match status" value="1"/>
</dbReference>
<feature type="binding site" evidence="12">
    <location>
        <position position="27"/>
    </location>
    <ligand>
        <name>Zn(2+)</name>
        <dbReference type="ChEBI" id="CHEBI:29105"/>
    </ligand>
</feature>
<evidence type="ECO:0000256" key="10">
    <source>
        <dbReference type="ARBA" id="ARBA00022917"/>
    </source>
</evidence>
<dbReference type="NCBIfam" id="TIGR00435">
    <property type="entry name" value="cysS"/>
    <property type="match status" value="1"/>
</dbReference>
<feature type="binding site" evidence="12">
    <location>
        <position position="207"/>
    </location>
    <ligand>
        <name>Zn(2+)</name>
        <dbReference type="ChEBI" id="CHEBI:29105"/>
    </ligand>
</feature>
<keyword evidence="10 12" id="KW-0648">Protein biosynthesis</keyword>
<dbReference type="HAMAP" id="MF_00041">
    <property type="entry name" value="Cys_tRNA_synth"/>
    <property type="match status" value="1"/>
</dbReference>
<dbReference type="InterPro" id="IPR015803">
    <property type="entry name" value="Cys-tRNA-ligase"/>
</dbReference>